<dbReference type="RefSeq" id="WP_308985667.1">
    <property type="nucleotide sequence ID" value="NZ_JARXIC010000020.1"/>
</dbReference>
<accession>A0ABU1AK89</accession>
<dbReference type="PANTHER" id="PTHR36505">
    <property type="entry name" value="BLR1072 PROTEIN"/>
    <property type="match status" value="1"/>
</dbReference>
<sequence length="215" mass="23676">MYQKIITFASVLAVTSIGFAETPDLGADFKLTTSDRIQNKVTVSGLTGASVVDKYGETIASIKDLEIDPTSGEVFTAYLEVGGVMGIGSQYIAIPYTQLTYDQAKARYSMKVSRSQIQAHMNEQERSMEAHQDMHSQINHEDVHDEKSSFAIMWERVKGSLGVNEDELAEVQADVRGNILYLEGRVSDEAVKKDIGTAFEASTELKVVNNIKVSQ</sequence>
<dbReference type="Gene3D" id="2.30.30.240">
    <property type="entry name" value="PRC-barrel domain"/>
    <property type="match status" value="1"/>
</dbReference>
<reference evidence="2 3" key="1">
    <citation type="submission" date="2023-04" db="EMBL/GenBank/DDBJ databases">
        <title>A novel bacteria isolated from coastal sediment.</title>
        <authorList>
            <person name="Liu X.-J."/>
            <person name="Du Z.-J."/>
        </authorList>
    </citation>
    <scope>NUCLEOTIDE SEQUENCE [LARGE SCALE GENOMIC DNA]</scope>
    <source>
        <strain evidence="2 3">SDUM461004</strain>
    </source>
</reference>
<proteinExistence type="predicted"/>
<dbReference type="Pfam" id="PF05239">
    <property type="entry name" value="PRC"/>
    <property type="match status" value="1"/>
</dbReference>
<name>A0ABU1AK89_9BACT</name>
<evidence type="ECO:0000313" key="3">
    <source>
        <dbReference type="Proteomes" id="UP001243717"/>
    </source>
</evidence>
<organism evidence="2 3">
    <name type="scientific">Thalassobacterium sedimentorum</name>
    <dbReference type="NCBI Taxonomy" id="3041258"/>
    <lineage>
        <taxon>Bacteria</taxon>
        <taxon>Pseudomonadati</taxon>
        <taxon>Verrucomicrobiota</taxon>
        <taxon>Opitutia</taxon>
        <taxon>Puniceicoccales</taxon>
        <taxon>Coraliomargaritaceae</taxon>
        <taxon>Thalassobacterium</taxon>
    </lineage>
</organism>
<dbReference type="PANTHER" id="PTHR36505:SF1">
    <property type="entry name" value="BLR1072 PROTEIN"/>
    <property type="match status" value="1"/>
</dbReference>
<comment type="caution">
    <text evidence="2">The sequence shown here is derived from an EMBL/GenBank/DDBJ whole genome shotgun (WGS) entry which is preliminary data.</text>
</comment>
<dbReference type="InterPro" id="IPR027275">
    <property type="entry name" value="PRC-brl_dom"/>
</dbReference>
<dbReference type="SUPFAM" id="SSF50346">
    <property type="entry name" value="PRC-barrel domain"/>
    <property type="match status" value="1"/>
</dbReference>
<feature type="domain" description="PRC-barrel" evidence="1">
    <location>
        <begin position="43"/>
        <end position="99"/>
    </location>
</feature>
<dbReference type="Proteomes" id="UP001243717">
    <property type="component" value="Unassembled WGS sequence"/>
</dbReference>
<protein>
    <submittedName>
        <fullName evidence="2">PRC-barrel domain-containing protein</fullName>
    </submittedName>
</protein>
<gene>
    <name evidence="2" type="ORF">QEH59_12300</name>
</gene>
<dbReference type="InterPro" id="IPR011033">
    <property type="entry name" value="PRC_barrel-like_sf"/>
</dbReference>
<keyword evidence="3" id="KW-1185">Reference proteome</keyword>
<evidence type="ECO:0000313" key="2">
    <source>
        <dbReference type="EMBL" id="MDQ8195211.1"/>
    </source>
</evidence>
<dbReference type="EMBL" id="JARXIC010000020">
    <property type="protein sequence ID" value="MDQ8195211.1"/>
    <property type="molecule type" value="Genomic_DNA"/>
</dbReference>
<evidence type="ECO:0000259" key="1">
    <source>
        <dbReference type="Pfam" id="PF05239"/>
    </source>
</evidence>